<gene>
    <name evidence="4" type="primary">acuB</name>
    <name evidence="4" type="ORF">GARC_5167</name>
</gene>
<dbReference type="PANTHER" id="PTHR43080:SF2">
    <property type="entry name" value="CBS DOMAIN-CONTAINING PROTEIN"/>
    <property type="match status" value="1"/>
</dbReference>
<evidence type="ECO:0000313" key="5">
    <source>
        <dbReference type="Proteomes" id="UP000006327"/>
    </source>
</evidence>
<evidence type="ECO:0000259" key="3">
    <source>
        <dbReference type="PROSITE" id="PS51371"/>
    </source>
</evidence>
<dbReference type="eggNOG" id="COG0517">
    <property type="taxonomic scope" value="Bacteria"/>
</dbReference>
<evidence type="ECO:0000256" key="2">
    <source>
        <dbReference type="PROSITE-ProRule" id="PRU00703"/>
    </source>
</evidence>
<name>K6YV98_9ALTE</name>
<accession>K6YV98</accession>
<dbReference type="PANTHER" id="PTHR43080">
    <property type="entry name" value="CBS DOMAIN-CONTAINING PROTEIN CBSX3, MITOCHONDRIAL"/>
    <property type="match status" value="1"/>
</dbReference>
<dbReference type="InterPro" id="IPR000644">
    <property type="entry name" value="CBS_dom"/>
</dbReference>
<dbReference type="Proteomes" id="UP000006327">
    <property type="component" value="Unassembled WGS sequence"/>
</dbReference>
<keyword evidence="5" id="KW-1185">Reference proteome</keyword>
<protein>
    <submittedName>
        <fullName evidence="4">Acetoin utilization protein AcuB</fullName>
    </submittedName>
</protein>
<feature type="domain" description="CBS" evidence="3">
    <location>
        <begin position="7"/>
        <end position="65"/>
    </location>
</feature>
<dbReference type="SMART" id="SM00116">
    <property type="entry name" value="CBS"/>
    <property type="match status" value="2"/>
</dbReference>
<dbReference type="EMBL" id="BAEO01000068">
    <property type="protein sequence ID" value="GAC22102.1"/>
    <property type="molecule type" value="Genomic_DNA"/>
</dbReference>
<dbReference type="RefSeq" id="WP_007625714.1">
    <property type="nucleotide sequence ID" value="NZ_BAEO01000068.1"/>
</dbReference>
<dbReference type="SUPFAM" id="SSF54631">
    <property type="entry name" value="CBS-domain pair"/>
    <property type="match status" value="1"/>
</dbReference>
<comment type="caution">
    <text evidence="4">The sequence shown here is derived from an EMBL/GenBank/DDBJ whole genome shotgun (WGS) entry which is preliminary data.</text>
</comment>
<dbReference type="STRING" id="493475.GARC_5167"/>
<evidence type="ECO:0000313" key="4">
    <source>
        <dbReference type="EMBL" id="GAC22102.1"/>
    </source>
</evidence>
<feature type="domain" description="CBS" evidence="3">
    <location>
        <begin position="81"/>
        <end position="139"/>
    </location>
</feature>
<evidence type="ECO:0000256" key="1">
    <source>
        <dbReference type="ARBA" id="ARBA00023122"/>
    </source>
</evidence>
<dbReference type="InterPro" id="IPR046342">
    <property type="entry name" value="CBS_dom_sf"/>
</dbReference>
<dbReference type="AlphaFoldDB" id="K6YV98"/>
<organism evidence="4 5">
    <name type="scientific">Paraglaciecola arctica BSs20135</name>
    <dbReference type="NCBI Taxonomy" id="493475"/>
    <lineage>
        <taxon>Bacteria</taxon>
        <taxon>Pseudomonadati</taxon>
        <taxon>Pseudomonadota</taxon>
        <taxon>Gammaproteobacteria</taxon>
        <taxon>Alteromonadales</taxon>
        <taxon>Alteromonadaceae</taxon>
        <taxon>Paraglaciecola</taxon>
    </lineage>
</organism>
<sequence length="143" mass="16167">MLVEKIMTKPVVTVTMDDTLRQVKHIFENAKFHHLLVVDEGKLYGVLSDRDLLKSISPFIGTVQETVHDKFTLNKKVHQIMSRKPITLTPTADVYEAIGLFNQHSISCIPIVNEQGAPIGVVSWRDILRIIEANHNKKLSNAK</sequence>
<dbReference type="Gene3D" id="3.10.580.10">
    <property type="entry name" value="CBS-domain"/>
    <property type="match status" value="1"/>
</dbReference>
<reference evidence="4 5" key="1">
    <citation type="journal article" date="2017" name="Antonie Van Leeuwenhoek">
        <title>Rhizobium rhizosphaerae sp. nov., a novel species isolated from rice rhizosphere.</title>
        <authorList>
            <person name="Zhao J.J."/>
            <person name="Zhang J."/>
            <person name="Zhang R.J."/>
            <person name="Zhang C.W."/>
            <person name="Yin H.Q."/>
            <person name="Zhang X.X."/>
        </authorList>
    </citation>
    <scope>NUCLEOTIDE SEQUENCE [LARGE SCALE GENOMIC DNA]</scope>
    <source>
        <strain evidence="4 5">BSs20135</strain>
    </source>
</reference>
<dbReference type="OrthoDB" id="9794094at2"/>
<dbReference type="Pfam" id="PF00571">
    <property type="entry name" value="CBS"/>
    <property type="match status" value="2"/>
</dbReference>
<dbReference type="PROSITE" id="PS51371">
    <property type="entry name" value="CBS"/>
    <property type="match status" value="2"/>
</dbReference>
<dbReference type="CDD" id="cd04584">
    <property type="entry name" value="CBS_pair_AcuB_like"/>
    <property type="match status" value="1"/>
</dbReference>
<keyword evidence="1 2" id="KW-0129">CBS domain</keyword>
<proteinExistence type="predicted"/>
<dbReference type="InterPro" id="IPR051257">
    <property type="entry name" value="Diverse_CBS-Domain"/>
</dbReference>